<evidence type="ECO:0000313" key="3">
    <source>
        <dbReference type="EMBL" id="CEG13062.1"/>
    </source>
</evidence>
<dbReference type="AlphaFoldDB" id="A0A098EAP1"/>
<feature type="coiled-coil region" evidence="1">
    <location>
        <begin position="402"/>
        <end position="431"/>
    </location>
</feature>
<gene>
    <name evidence="3" type="ORF">MSIBF_A3170001</name>
</gene>
<keyword evidence="2" id="KW-1133">Transmembrane helix</keyword>
<keyword evidence="1" id="KW-0175">Coiled coil</keyword>
<feature type="transmembrane region" description="Helical" evidence="2">
    <location>
        <begin position="444"/>
        <end position="465"/>
    </location>
</feature>
<sequence>MKNTYIFVGIVVVAIITMTGIIYGGQEKQMQTDEVQLLILPENQTKFVDETAEYNASIKIAQTNFVIECRYDDGMPFRTNKFEEYEQNFTYTTTSHGEATTKNFSHNLYCFYTDSAGQTYLWNITKSASVRFVGYPINFSAEISNKTYIDCENPNGTVTGKLANNGREGLSCYYTKIYANKNSYESKETFSIPSPIQSYKASEFYISVNLNDIPKGINITCWNAHNEGKNIVAGVHLNANLTTQKKIEECESALKILKAIASKEKIDYDFSDVETKLSYARKYETSKGCIAAERYANDCVIMLKDINETITKKKEEMEKENIMMQTTENLKANASVCINKLRSEILNLSSLSYGNKTAIFANSAYDMLKIAEKNFIDEKYKESVISCQTGEEDVIMALTSYEKELKEKKATEENEAKIAAEKKAKENLTETQQKQSQQPDYPKIAIIGIIILIIIVFGLLYALYIKYKKEKEKKK</sequence>
<keyword evidence="2" id="KW-0472">Membrane</keyword>
<reference evidence="3" key="1">
    <citation type="submission" date="2014-09" db="EMBL/GenBank/DDBJ databases">
        <authorList>
            <person name="Probst J Alexander"/>
        </authorList>
    </citation>
    <scope>NUCLEOTIDE SEQUENCE</scope>
</reference>
<name>A0A098EAP1_9ZZZZ</name>
<organism evidence="3">
    <name type="scientific">groundwater metagenome</name>
    <dbReference type="NCBI Taxonomy" id="717931"/>
    <lineage>
        <taxon>unclassified sequences</taxon>
        <taxon>metagenomes</taxon>
        <taxon>ecological metagenomes</taxon>
    </lineage>
</organism>
<proteinExistence type="predicted"/>
<protein>
    <submittedName>
        <fullName evidence="3">Uncharacterized protein</fullName>
    </submittedName>
</protein>
<accession>A0A098EAP1</accession>
<evidence type="ECO:0000256" key="2">
    <source>
        <dbReference type="SAM" id="Phobius"/>
    </source>
</evidence>
<evidence type="ECO:0000256" key="1">
    <source>
        <dbReference type="SAM" id="Coils"/>
    </source>
</evidence>
<keyword evidence="2" id="KW-0812">Transmembrane</keyword>
<dbReference type="EMBL" id="CCXY01000243">
    <property type="protein sequence ID" value="CEG13062.1"/>
    <property type="molecule type" value="Genomic_DNA"/>
</dbReference>
<feature type="transmembrane region" description="Helical" evidence="2">
    <location>
        <begin position="5"/>
        <end position="25"/>
    </location>
</feature>